<keyword evidence="12" id="KW-1185">Reference proteome</keyword>
<dbReference type="WBParaSite" id="ASIM_0001682701-mRNA-1">
    <property type="protein sequence ID" value="ASIM_0001682701-mRNA-1"/>
    <property type="gene ID" value="ASIM_0001682701"/>
</dbReference>
<evidence type="ECO:0000256" key="3">
    <source>
        <dbReference type="ARBA" id="ARBA00022679"/>
    </source>
</evidence>
<dbReference type="EMBL" id="UYRR01032922">
    <property type="protein sequence ID" value="VDK57213.1"/>
    <property type="molecule type" value="Genomic_DNA"/>
</dbReference>
<name>A0A0M3K786_ANISI</name>
<reference evidence="13" key="1">
    <citation type="submission" date="2017-02" db="UniProtKB">
        <authorList>
            <consortium name="WormBaseParasite"/>
        </authorList>
    </citation>
    <scope>IDENTIFICATION</scope>
</reference>
<feature type="compositionally biased region" description="Basic and acidic residues" evidence="10">
    <location>
        <begin position="458"/>
        <end position="480"/>
    </location>
</feature>
<protein>
    <recommendedName>
        <fullName evidence="9">Heparan-sulfate 6-O-sulfotransferase</fullName>
        <ecNumber evidence="9">2.8.2.-</ecNumber>
    </recommendedName>
</protein>
<dbReference type="AlphaFoldDB" id="A0A0M3K786"/>
<comment type="function">
    <text evidence="9">6-O-sulfation enzyme which catalyzes the transfer of sulfate from 3'-phosphoadenosine 5'-phosphosulfate (PAPS) to position 6 of the N-sulfoglucosamine residue (GlcNS) of heparan sulfate.</text>
</comment>
<comment type="subcellular location">
    <subcellularLocation>
        <location evidence="1 9">Membrane</location>
        <topology evidence="1 9">Single-pass type II membrane protein</topology>
    </subcellularLocation>
</comment>
<evidence type="ECO:0000256" key="9">
    <source>
        <dbReference type="RuleBase" id="RU364122"/>
    </source>
</evidence>
<gene>
    <name evidence="11" type="ORF">ASIM_LOCUS16234</name>
</gene>
<accession>A0A0M3K786</accession>
<dbReference type="InterPro" id="IPR027417">
    <property type="entry name" value="P-loop_NTPase"/>
</dbReference>
<dbReference type="EC" id="2.8.2.-" evidence="9"/>
<dbReference type="Gene3D" id="3.40.50.300">
    <property type="entry name" value="P-loop containing nucleotide triphosphate hydrolases"/>
    <property type="match status" value="1"/>
</dbReference>
<evidence type="ECO:0000313" key="13">
    <source>
        <dbReference type="WBParaSite" id="ASIM_0001682701-mRNA-1"/>
    </source>
</evidence>
<evidence type="ECO:0000256" key="7">
    <source>
        <dbReference type="ARBA" id="ARBA00023136"/>
    </source>
</evidence>
<dbReference type="GO" id="GO:0017095">
    <property type="term" value="F:heparan sulfate 6-sulfotransferase activity"/>
    <property type="evidence" value="ECO:0007669"/>
    <property type="project" value="TreeGrafter"/>
</dbReference>
<dbReference type="PANTHER" id="PTHR12812:SF0">
    <property type="entry name" value="HEPARAN-SULFATE 6-O-SULFOTRANSFERASE"/>
    <property type="match status" value="1"/>
</dbReference>
<dbReference type="InterPro" id="IPR010635">
    <property type="entry name" value="Heparan_SO4-6-sulfoTrfase"/>
</dbReference>
<evidence type="ECO:0000256" key="1">
    <source>
        <dbReference type="ARBA" id="ARBA00004606"/>
    </source>
</evidence>
<keyword evidence="4 9" id="KW-0812">Transmembrane</keyword>
<dbReference type="FunFam" id="3.40.50.300:FF:000347">
    <property type="entry name" value="Heparan-sulfate 6-O-sulfotransferase"/>
    <property type="match status" value="1"/>
</dbReference>
<keyword evidence="7 9" id="KW-0472">Membrane</keyword>
<dbReference type="InterPro" id="IPR005331">
    <property type="entry name" value="Sulfotransferase"/>
</dbReference>
<dbReference type="OrthoDB" id="406981at2759"/>
<reference evidence="11 12" key="2">
    <citation type="submission" date="2018-11" db="EMBL/GenBank/DDBJ databases">
        <authorList>
            <consortium name="Pathogen Informatics"/>
        </authorList>
    </citation>
    <scope>NUCLEOTIDE SEQUENCE [LARGE SCALE GENOMIC DNA]</scope>
</reference>
<evidence type="ECO:0000313" key="11">
    <source>
        <dbReference type="EMBL" id="VDK57213.1"/>
    </source>
</evidence>
<sequence>MDAVRDDFVSLFKLPTSPRICLFLILLVLTPLLYFVGERSLKYDGLVISASSITSPYYYTLEQMRGFAFKNNIAKDYKPHYYTRWNLSFNRMLEDLDNRFDMSGNDVIVFLHIQKTAGTSFEKFLVRHLNISNPCACRMGKKRCSCHRPGSGKKIWLFSRYSTGWVCGLHADYTELFVSGCVDNALDRKEGVHRKRRYFYTSFLREPVSRFISEYRHVERGATWLSARHMCNGRPPTPEQLPMCFDPEIGWDGVTIDQFLACPYNLAFNRQTRMLADLTLVGCYDRHAMDNKTRERIMLESAKNNLRNLAFFGLKERMADSQWMFEQLFQLRFTKDLSDWRRSKSNDTELTPQQLELIKAKNSLDMQLYAFAQKLFQKRLKQLRSDDYNYGSDMTQNASEKLRSNPIAELKNVNEQINESVSNGGHHSDQMSDEEKQLLNVYESDNETMPGKDWQSNEVERDDATDVEDRQHSQDSIDAY</sequence>
<evidence type="ECO:0000256" key="2">
    <source>
        <dbReference type="ARBA" id="ARBA00010109"/>
    </source>
</evidence>
<comment type="similarity">
    <text evidence="2 9">Belongs to the sulfotransferase 6 family.</text>
</comment>
<evidence type="ECO:0000256" key="5">
    <source>
        <dbReference type="ARBA" id="ARBA00022968"/>
    </source>
</evidence>
<proteinExistence type="inferred from homology"/>
<keyword evidence="6 9" id="KW-1133">Transmembrane helix</keyword>
<comment type="catalytic activity">
    <reaction evidence="9">
        <text>alpha-D-glucosaminyl-[heparan sulfate](n) + 3'-phosphoadenylyl sulfate = 6-sulfo-alpha-D-glucosaminyl-[heparan sulfate](n) + adenosine 3',5'-bisphosphate + H(+)</text>
        <dbReference type="Rhea" id="RHEA:56604"/>
        <dbReference type="Rhea" id="RHEA-COMP:9830"/>
        <dbReference type="Rhea" id="RHEA-COMP:14621"/>
        <dbReference type="ChEBI" id="CHEBI:15378"/>
        <dbReference type="ChEBI" id="CHEBI:58339"/>
        <dbReference type="ChEBI" id="CHEBI:58343"/>
        <dbReference type="ChEBI" id="CHEBI:58388"/>
        <dbReference type="ChEBI" id="CHEBI:140604"/>
    </reaction>
</comment>
<evidence type="ECO:0000256" key="8">
    <source>
        <dbReference type="ARBA" id="ARBA00023180"/>
    </source>
</evidence>
<dbReference type="Proteomes" id="UP000267096">
    <property type="component" value="Unassembled WGS sequence"/>
</dbReference>
<evidence type="ECO:0000313" key="12">
    <source>
        <dbReference type="Proteomes" id="UP000267096"/>
    </source>
</evidence>
<evidence type="ECO:0000256" key="4">
    <source>
        <dbReference type="ARBA" id="ARBA00022692"/>
    </source>
</evidence>
<dbReference type="GO" id="GO:0016020">
    <property type="term" value="C:membrane"/>
    <property type="evidence" value="ECO:0007669"/>
    <property type="project" value="UniProtKB-SubCell"/>
</dbReference>
<dbReference type="Pfam" id="PF03567">
    <property type="entry name" value="Sulfotransfer_2"/>
    <property type="match status" value="1"/>
</dbReference>
<keyword evidence="5 9" id="KW-0735">Signal-anchor</keyword>
<feature type="transmembrane region" description="Helical" evidence="9">
    <location>
        <begin position="20"/>
        <end position="37"/>
    </location>
</feature>
<keyword evidence="8" id="KW-0325">Glycoprotein</keyword>
<organism evidence="13">
    <name type="scientific">Anisakis simplex</name>
    <name type="common">Herring worm</name>
    <dbReference type="NCBI Taxonomy" id="6269"/>
    <lineage>
        <taxon>Eukaryota</taxon>
        <taxon>Metazoa</taxon>
        <taxon>Ecdysozoa</taxon>
        <taxon>Nematoda</taxon>
        <taxon>Chromadorea</taxon>
        <taxon>Rhabditida</taxon>
        <taxon>Spirurina</taxon>
        <taxon>Ascaridomorpha</taxon>
        <taxon>Ascaridoidea</taxon>
        <taxon>Anisakidae</taxon>
        <taxon>Anisakis</taxon>
        <taxon>Anisakis simplex complex</taxon>
    </lineage>
</organism>
<evidence type="ECO:0000256" key="10">
    <source>
        <dbReference type="SAM" id="MobiDB-lite"/>
    </source>
</evidence>
<evidence type="ECO:0000256" key="6">
    <source>
        <dbReference type="ARBA" id="ARBA00022989"/>
    </source>
</evidence>
<keyword evidence="3 9" id="KW-0808">Transferase</keyword>
<feature type="region of interest" description="Disordered" evidence="10">
    <location>
        <begin position="439"/>
        <end position="480"/>
    </location>
</feature>
<dbReference type="PANTHER" id="PTHR12812">
    <property type="entry name" value="HEPARAN SULFATE 6-O-SULFOTRANSFERASE 3"/>
    <property type="match status" value="1"/>
</dbReference>